<proteinExistence type="predicted"/>
<protein>
    <submittedName>
        <fullName evidence="2">Glycosyltransferase family 2 protein</fullName>
    </submittedName>
</protein>
<dbReference type="Proteomes" id="UP001597548">
    <property type="component" value="Unassembled WGS sequence"/>
</dbReference>
<dbReference type="PANTHER" id="PTHR22916:SF3">
    <property type="entry name" value="UDP-GLCNAC:BETAGAL BETA-1,3-N-ACETYLGLUCOSAMINYLTRANSFERASE-LIKE PROTEIN 1"/>
    <property type="match status" value="1"/>
</dbReference>
<accession>A0ABW5ZV70</accession>
<reference evidence="3" key="1">
    <citation type="journal article" date="2019" name="Int. J. Syst. Evol. Microbiol.">
        <title>The Global Catalogue of Microorganisms (GCM) 10K type strain sequencing project: providing services to taxonomists for standard genome sequencing and annotation.</title>
        <authorList>
            <consortium name="The Broad Institute Genomics Platform"/>
            <consortium name="The Broad Institute Genome Sequencing Center for Infectious Disease"/>
            <person name="Wu L."/>
            <person name="Ma J."/>
        </authorList>
    </citation>
    <scope>NUCLEOTIDE SEQUENCE [LARGE SCALE GENOMIC DNA]</scope>
    <source>
        <strain evidence="3">KCTC 32514</strain>
    </source>
</reference>
<sequence length="296" mass="34483">MTMNKVEFPLVSICIPTYNGATYIEEAMQSAINQTYPNLEIIVSDDASKDDTLAIIQSFISQTKIPITIVTHNPQGIGANWNNCIRHSQGQYIKFLFQDDVLLPHCIENMMTMAIQYPNAGLIYSKRTFIYEELSSEIEKFIAYYGPIHTHWDNLEVKQGVMSGRTYLKDKAFLNSPKNKIGEPTNVLLKMECFDAVGYFSEILEQTLDSNYWYRVMKKFDIAFVDEVLVKFRLHANQASSINKKRELPDNLLMYKAYYDNLFWCLHPKCQLKLLKLYHPIFKMLVTIKRSFYVEK</sequence>
<dbReference type="InterPro" id="IPR001173">
    <property type="entry name" value="Glyco_trans_2-like"/>
</dbReference>
<evidence type="ECO:0000313" key="3">
    <source>
        <dbReference type="Proteomes" id="UP001597548"/>
    </source>
</evidence>
<evidence type="ECO:0000313" key="2">
    <source>
        <dbReference type="EMBL" id="MFD2916261.1"/>
    </source>
</evidence>
<comment type="caution">
    <text evidence="2">The sequence shown here is derived from an EMBL/GenBank/DDBJ whole genome shotgun (WGS) entry which is preliminary data.</text>
</comment>
<dbReference type="PANTHER" id="PTHR22916">
    <property type="entry name" value="GLYCOSYLTRANSFERASE"/>
    <property type="match status" value="1"/>
</dbReference>
<keyword evidence="3" id="KW-1185">Reference proteome</keyword>
<dbReference type="InterPro" id="IPR029044">
    <property type="entry name" value="Nucleotide-diphossugar_trans"/>
</dbReference>
<dbReference type="EMBL" id="JBHUOS010000009">
    <property type="protein sequence ID" value="MFD2916261.1"/>
    <property type="molecule type" value="Genomic_DNA"/>
</dbReference>
<dbReference type="SUPFAM" id="SSF53448">
    <property type="entry name" value="Nucleotide-diphospho-sugar transferases"/>
    <property type="match status" value="1"/>
</dbReference>
<gene>
    <name evidence="2" type="ORF">ACFS29_11465</name>
</gene>
<organism evidence="2 3">
    <name type="scientific">Psychroserpens luteus</name>
    <dbReference type="NCBI Taxonomy" id="1434066"/>
    <lineage>
        <taxon>Bacteria</taxon>
        <taxon>Pseudomonadati</taxon>
        <taxon>Bacteroidota</taxon>
        <taxon>Flavobacteriia</taxon>
        <taxon>Flavobacteriales</taxon>
        <taxon>Flavobacteriaceae</taxon>
        <taxon>Psychroserpens</taxon>
    </lineage>
</organism>
<dbReference type="Pfam" id="PF00535">
    <property type="entry name" value="Glycos_transf_2"/>
    <property type="match status" value="1"/>
</dbReference>
<feature type="domain" description="Glycosyltransferase 2-like" evidence="1">
    <location>
        <begin position="12"/>
        <end position="140"/>
    </location>
</feature>
<dbReference type="Gene3D" id="3.90.550.10">
    <property type="entry name" value="Spore Coat Polysaccharide Biosynthesis Protein SpsA, Chain A"/>
    <property type="match status" value="1"/>
</dbReference>
<evidence type="ECO:0000259" key="1">
    <source>
        <dbReference type="Pfam" id="PF00535"/>
    </source>
</evidence>
<dbReference type="RefSeq" id="WP_194508268.1">
    <property type="nucleotide sequence ID" value="NZ_JADILU010000004.1"/>
</dbReference>
<name>A0ABW5ZV70_9FLAO</name>